<evidence type="ECO:0000313" key="1">
    <source>
        <dbReference type="EMBL" id="CAG6717576.1"/>
    </source>
</evidence>
<dbReference type="EMBL" id="HBUF01356092">
    <property type="protein sequence ID" value="CAG6717576.1"/>
    <property type="molecule type" value="Transcribed_RNA"/>
</dbReference>
<organism evidence="1">
    <name type="scientific">Cacopsylla melanoneura</name>
    <dbReference type="NCBI Taxonomy" id="428564"/>
    <lineage>
        <taxon>Eukaryota</taxon>
        <taxon>Metazoa</taxon>
        <taxon>Ecdysozoa</taxon>
        <taxon>Arthropoda</taxon>
        <taxon>Hexapoda</taxon>
        <taxon>Insecta</taxon>
        <taxon>Pterygota</taxon>
        <taxon>Neoptera</taxon>
        <taxon>Paraneoptera</taxon>
        <taxon>Hemiptera</taxon>
        <taxon>Sternorrhyncha</taxon>
        <taxon>Psylloidea</taxon>
        <taxon>Psyllidae</taxon>
        <taxon>Psyllinae</taxon>
        <taxon>Cacopsylla</taxon>
    </lineage>
</organism>
<protein>
    <submittedName>
        <fullName evidence="1">Uncharacterized protein</fullName>
    </submittedName>
</protein>
<sequence>MFIVGLRVIGRANDILTTEFKSLTEKKVIGLRISQISTCLKKLSAVSPQAKKNHAVKRDFGVTKTINLLLPYRLGRERRANNQTRICPKFSKLNFWARWKCRMSS</sequence>
<name>A0A8D8V1Z7_9HEMI</name>
<dbReference type="AlphaFoldDB" id="A0A8D8V1Z7"/>
<reference evidence="1" key="1">
    <citation type="submission" date="2021-05" db="EMBL/GenBank/DDBJ databases">
        <authorList>
            <person name="Alioto T."/>
            <person name="Alioto T."/>
            <person name="Gomez Garrido J."/>
        </authorList>
    </citation>
    <scope>NUCLEOTIDE SEQUENCE</scope>
</reference>
<accession>A0A8D8V1Z7</accession>
<proteinExistence type="predicted"/>